<accession>A0A7W9LE83</accession>
<dbReference type="AlphaFoldDB" id="A0A7W9LE83"/>
<keyword evidence="2" id="KW-1185">Reference proteome</keyword>
<dbReference type="Proteomes" id="UP000579153">
    <property type="component" value="Unassembled WGS sequence"/>
</dbReference>
<evidence type="ECO:0000313" key="2">
    <source>
        <dbReference type="Proteomes" id="UP000579153"/>
    </source>
</evidence>
<dbReference type="RefSeq" id="WP_185074008.1">
    <property type="nucleotide sequence ID" value="NZ_JACHMB010000001.1"/>
</dbReference>
<gene>
    <name evidence="1" type="ORF">HD596_007321</name>
</gene>
<protein>
    <submittedName>
        <fullName evidence="1">Uncharacterized protein</fullName>
    </submittedName>
</protein>
<sequence>MANDIFVSDEYAWTASSGVFEWVVGFLLDTIEDAATKEHLSLVLSASFGSVDLRGLPEAGRAQIMRALRGPLVPAAESSLALTQPEGARRFTIGHVKVLALMAEDVAGSAGGKGAT</sequence>
<comment type="caution">
    <text evidence="1">The sequence shown here is derived from an EMBL/GenBank/DDBJ whole genome shotgun (WGS) entry which is preliminary data.</text>
</comment>
<dbReference type="EMBL" id="JACHMB010000001">
    <property type="protein sequence ID" value="MBB5780565.1"/>
    <property type="molecule type" value="Genomic_DNA"/>
</dbReference>
<organism evidence="1 2">
    <name type="scientific">Nonomuraea jabiensis</name>
    <dbReference type="NCBI Taxonomy" id="882448"/>
    <lineage>
        <taxon>Bacteria</taxon>
        <taxon>Bacillati</taxon>
        <taxon>Actinomycetota</taxon>
        <taxon>Actinomycetes</taxon>
        <taxon>Streptosporangiales</taxon>
        <taxon>Streptosporangiaceae</taxon>
        <taxon>Nonomuraea</taxon>
    </lineage>
</organism>
<evidence type="ECO:0000313" key="1">
    <source>
        <dbReference type="EMBL" id="MBB5780565.1"/>
    </source>
</evidence>
<proteinExistence type="predicted"/>
<reference evidence="1 2" key="1">
    <citation type="submission" date="2020-08" db="EMBL/GenBank/DDBJ databases">
        <title>Sequencing the genomes of 1000 actinobacteria strains.</title>
        <authorList>
            <person name="Klenk H.-P."/>
        </authorList>
    </citation>
    <scope>NUCLEOTIDE SEQUENCE [LARGE SCALE GENOMIC DNA]</scope>
    <source>
        <strain evidence="1 2">DSM 45507</strain>
    </source>
</reference>
<name>A0A7W9LE83_9ACTN</name>